<feature type="active site" description="Nucleophile" evidence="2">
    <location>
        <position position="79"/>
    </location>
</feature>
<evidence type="ECO:0000313" key="5">
    <source>
        <dbReference type="Proteomes" id="UP000824190"/>
    </source>
</evidence>
<dbReference type="CDD" id="cd07208">
    <property type="entry name" value="Pat_hypo_Ecoli_yjju_like"/>
    <property type="match status" value="1"/>
</dbReference>
<sequence>MFHSKSTLSLTPRPVLSDDVAQILRTTQTPTIGSSSGAAQVQDTALVFEGGAMRTAFSSAMVEALLEEGIHFDWTYGNSASAVHVATYLSQDPQLARDYFTVFPGDPLFGGIRPFLRGDGFFNARYIFGPDAQVEDKSMVPDWEAIRTSFGNFRISGFNGKSGETVHWSREDMHGLDDFLRHARASASLPIIMPPTKIGTDIYFDGAFGTTGGMPIDAPIEMEGFDRFLVVMTRTRSYRKSQTRFTWFVKKAFPQYPALAQSMLDRHARYNKARDWVFEQERLGKAYIFAPHRMPISNGTRKLNELAETYEAGLAQAREEMPLIRRFLGV</sequence>
<feature type="active site" description="Proton acceptor" evidence="2">
    <location>
        <position position="205"/>
    </location>
</feature>
<dbReference type="Pfam" id="PF01734">
    <property type="entry name" value="Patatin"/>
    <property type="match status" value="1"/>
</dbReference>
<dbReference type="Gene3D" id="3.40.1090.10">
    <property type="entry name" value="Cytosolic phospholipase A2 catalytic domain"/>
    <property type="match status" value="2"/>
</dbReference>
<dbReference type="PROSITE" id="PS51635">
    <property type="entry name" value="PNPLA"/>
    <property type="match status" value="1"/>
</dbReference>
<feature type="domain" description="PNPLA" evidence="3">
    <location>
        <begin position="46"/>
        <end position="220"/>
    </location>
</feature>
<dbReference type="Proteomes" id="UP000824190">
    <property type="component" value="Unassembled WGS sequence"/>
</dbReference>
<reference evidence="4" key="2">
    <citation type="submission" date="2021-04" db="EMBL/GenBank/DDBJ databases">
        <authorList>
            <person name="Gilroy R."/>
        </authorList>
    </citation>
    <scope>NUCLEOTIDE SEQUENCE</scope>
    <source>
        <strain evidence="4">CHK32-1732</strain>
    </source>
</reference>
<evidence type="ECO:0000256" key="2">
    <source>
        <dbReference type="PROSITE-ProRule" id="PRU01161"/>
    </source>
</evidence>
<name>A0A9D1RR38_9CORY</name>
<dbReference type="InterPro" id="IPR016035">
    <property type="entry name" value="Acyl_Trfase/lysoPLipase"/>
</dbReference>
<evidence type="ECO:0000313" key="4">
    <source>
        <dbReference type="EMBL" id="HIW92658.1"/>
    </source>
</evidence>
<dbReference type="EMBL" id="DXGC01000117">
    <property type="protein sequence ID" value="HIW92658.1"/>
    <property type="molecule type" value="Genomic_DNA"/>
</dbReference>
<dbReference type="InterPro" id="IPR037483">
    <property type="entry name" value="YjjU-like"/>
</dbReference>
<evidence type="ECO:0000256" key="1">
    <source>
        <dbReference type="ARBA" id="ARBA00023098"/>
    </source>
</evidence>
<reference evidence="4" key="1">
    <citation type="journal article" date="2021" name="PeerJ">
        <title>Extensive microbial diversity within the chicken gut microbiome revealed by metagenomics and culture.</title>
        <authorList>
            <person name="Gilroy R."/>
            <person name="Ravi A."/>
            <person name="Getino M."/>
            <person name="Pursley I."/>
            <person name="Horton D.L."/>
            <person name="Alikhan N.F."/>
            <person name="Baker D."/>
            <person name="Gharbi K."/>
            <person name="Hall N."/>
            <person name="Watson M."/>
            <person name="Adriaenssens E.M."/>
            <person name="Foster-Nyarko E."/>
            <person name="Jarju S."/>
            <person name="Secka A."/>
            <person name="Antonio M."/>
            <person name="Oren A."/>
            <person name="Chaudhuri R.R."/>
            <person name="La Ragione R."/>
            <person name="Hildebrand F."/>
            <person name="Pallen M.J."/>
        </authorList>
    </citation>
    <scope>NUCLEOTIDE SEQUENCE</scope>
    <source>
        <strain evidence="4">CHK32-1732</strain>
    </source>
</reference>
<organism evidence="4 5">
    <name type="scientific">Candidatus Corynebacterium avicola</name>
    <dbReference type="NCBI Taxonomy" id="2838527"/>
    <lineage>
        <taxon>Bacteria</taxon>
        <taxon>Bacillati</taxon>
        <taxon>Actinomycetota</taxon>
        <taxon>Actinomycetes</taxon>
        <taxon>Mycobacteriales</taxon>
        <taxon>Corynebacteriaceae</taxon>
        <taxon>Corynebacterium</taxon>
    </lineage>
</organism>
<comment type="caution">
    <text evidence="4">The sequence shown here is derived from an EMBL/GenBank/DDBJ whole genome shotgun (WGS) entry which is preliminary data.</text>
</comment>
<keyword evidence="2" id="KW-0378">Hydrolase</keyword>
<gene>
    <name evidence="4" type="ORF">H9870_13480</name>
</gene>
<feature type="short sequence motif" description="DGA/G" evidence="2">
    <location>
        <begin position="205"/>
        <end position="207"/>
    </location>
</feature>
<dbReference type="AlphaFoldDB" id="A0A9D1RR38"/>
<proteinExistence type="predicted"/>
<dbReference type="Pfam" id="PF19890">
    <property type="entry name" value="DUF6363"/>
    <property type="match status" value="1"/>
</dbReference>
<dbReference type="SUPFAM" id="SSF52151">
    <property type="entry name" value="FabD/lysophospholipase-like"/>
    <property type="match status" value="1"/>
</dbReference>
<protein>
    <submittedName>
        <fullName evidence="4">Patatin family protein</fullName>
    </submittedName>
</protein>
<accession>A0A9D1RR38</accession>
<dbReference type="InterPro" id="IPR045943">
    <property type="entry name" value="DUF6363"/>
</dbReference>
<dbReference type="GO" id="GO:0016787">
    <property type="term" value="F:hydrolase activity"/>
    <property type="evidence" value="ECO:0007669"/>
    <property type="project" value="UniProtKB-UniRule"/>
</dbReference>
<evidence type="ECO:0000259" key="3">
    <source>
        <dbReference type="PROSITE" id="PS51635"/>
    </source>
</evidence>
<dbReference type="InterPro" id="IPR002641">
    <property type="entry name" value="PNPLA_dom"/>
</dbReference>
<keyword evidence="1 2" id="KW-0443">Lipid metabolism</keyword>
<keyword evidence="2" id="KW-0442">Lipid degradation</keyword>
<comment type="caution">
    <text evidence="2">Lacks conserved residue(s) required for the propagation of feature annotation.</text>
</comment>
<dbReference type="GO" id="GO:0016042">
    <property type="term" value="P:lipid catabolic process"/>
    <property type="evidence" value="ECO:0007669"/>
    <property type="project" value="UniProtKB-UniRule"/>
</dbReference>